<evidence type="ECO:0000256" key="1">
    <source>
        <dbReference type="ARBA" id="ARBA00022722"/>
    </source>
</evidence>
<evidence type="ECO:0000313" key="5">
    <source>
        <dbReference type="EMBL" id="KAG5567611.1"/>
    </source>
</evidence>
<keyword evidence="2" id="KW-0378">Hydrolase</keyword>
<sequence length="458" mass="52558">MDSDAADPPKSLTTRYADDFDVVIHCFEQHIWPSLRHKCSACFKQYKKKEHLVSHMRASYHSIHQPKCGVCQKHCKTFESLREHLTGPLSKENCSRIFADHCCSLCMKFFDSPASLTEHKEMCQLPAPAPLGTLVTPCTEYEIDISASDNGYYTRSPRAVALDCEMVGGESDGSLDLCARKSVFEGLDYHFVNCIFRGNFLPRYEITGITEHHLRDAMPLEEVSEQLLQILYNGEAIGRLRWDGGNARLLVGHDIQHDLQCLKINYPDRLVRYAFFVLLFLSPCRDTAKYRPFMKTNLVSHSLKYLTQTYLGQVTGLSCCVICCCPEFWYEIQAGVHDPFVDCVSVMRLYKRMRAQNHHIEELGTFTTAQNTQNSLPTSLDSWDFEKLESMTPDELFQISKLNYKCWCLDSRPELKEDEELHLGRGEWAPDTNQESQAWPDWPQATGLKSLMTNITWS</sequence>
<evidence type="ECO:0000313" key="6">
    <source>
        <dbReference type="Proteomes" id="UP000823749"/>
    </source>
</evidence>
<evidence type="ECO:0000259" key="4">
    <source>
        <dbReference type="PROSITE" id="PS50157"/>
    </source>
</evidence>
<dbReference type="GO" id="GO:0008270">
    <property type="term" value="F:zinc ion binding"/>
    <property type="evidence" value="ECO:0007669"/>
    <property type="project" value="UniProtKB-KW"/>
</dbReference>
<dbReference type="Gene3D" id="3.30.420.10">
    <property type="entry name" value="Ribonuclease H-like superfamily/Ribonuclease H"/>
    <property type="match status" value="1"/>
</dbReference>
<dbReference type="PROSITE" id="PS50157">
    <property type="entry name" value="ZINC_FINGER_C2H2_2"/>
    <property type="match status" value="1"/>
</dbReference>
<accession>A0AAV6LTG4</accession>
<dbReference type="PANTHER" id="PTHR12801">
    <property type="entry name" value="RNA EXONUCLEASE REXO1 / RECO3 FAMILY MEMBER-RELATED"/>
    <property type="match status" value="1"/>
</dbReference>
<proteinExistence type="predicted"/>
<dbReference type="InterPro" id="IPR012337">
    <property type="entry name" value="RNaseH-like_sf"/>
</dbReference>
<reference evidence="5" key="1">
    <citation type="submission" date="2020-08" db="EMBL/GenBank/DDBJ databases">
        <title>Plant Genome Project.</title>
        <authorList>
            <person name="Zhang R.-G."/>
        </authorList>
    </citation>
    <scope>NUCLEOTIDE SEQUENCE</scope>
    <source>
        <strain evidence="5">WSP0</strain>
        <tissue evidence="5">Leaf</tissue>
    </source>
</reference>
<dbReference type="InterPro" id="IPR047021">
    <property type="entry name" value="REXO1/3/4-like"/>
</dbReference>
<gene>
    <name evidence="5" type="ORF">RHGRI_002975</name>
</gene>
<organism evidence="5 6">
    <name type="scientific">Rhododendron griersonianum</name>
    <dbReference type="NCBI Taxonomy" id="479676"/>
    <lineage>
        <taxon>Eukaryota</taxon>
        <taxon>Viridiplantae</taxon>
        <taxon>Streptophyta</taxon>
        <taxon>Embryophyta</taxon>
        <taxon>Tracheophyta</taxon>
        <taxon>Spermatophyta</taxon>
        <taxon>Magnoliopsida</taxon>
        <taxon>eudicotyledons</taxon>
        <taxon>Gunneridae</taxon>
        <taxon>Pentapetalae</taxon>
        <taxon>asterids</taxon>
        <taxon>Ericales</taxon>
        <taxon>Ericaceae</taxon>
        <taxon>Ericoideae</taxon>
        <taxon>Rhodoreae</taxon>
        <taxon>Rhododendron</taxon>
    </lineage>
</organism>
<evidence type="ECO:0000256" key="2">
    <source>
        <dbReference type="ARBA" id="ARBA00022801"/>
    </source>
</evidence>
<dbReference type="PANTHER" id="PTHR12801:SF123">
    <property type="entry name" value="RNA EXONUCLEASE 4"/>
    <property type="match status" value="1"/>
</dbReference>
<name>A0AAV6LTG4_9ERIC</name>
<keyword evidence="3" id="KW-0862">Zinc</keyword>
<keyword evidence="3" id="KW-0863">Zinc-finger</keyword>
<protein>
    <recommendedName>
        <fullName evidence="4">C2H2-type domain-containing protein</fullName>
    </recommendedName>
</protein>
<dbReference type="GO" id="GO:0003676">
    <property type="term" value="F:nucleic acid binding"/>
    <property type="evidence" value="ECO:0007669"/>
    <property type="project" value="InterPro"/>
</dbReference>
<dbReference type="GO" id="GO:0005634">
    <property type="term" value="C:nucleus"/>
    <property type="evidence" value="ECO:0007669"/>
    <property type="project" value="TreeGrafter"/>
</dbReference>
<keyword evidence="6" id="KW-1185">Reference proteome</keyword>
<keyword evidence="3" id="KW-0479">Metal-binding</keyword>
<comment type="caution">
    <text evidence="5">The sequence shown here is derived from an EMBL/GenBank/DDBJ whole genome shotgun (WGS) entry which is preliminary data.</text>
</comment>
<dbReference type="InterPro" id="IPR036397">
    <property type="entry name" value="RNaseH_sf"/>
</dbReference>
<dbReference type="PROSITE" id="PS00028">
    <property type="entry name" value="ZINC_FINGER_C2H2_1"/>
    <property type="match status" value="1"/>
</dbReference>
<dbReference type="GO" id="GO:0004527">
    <property type="term" value="F:exonuclease activity"/>
    <property type="evidence" value="ECO:0007669"/>
    <property type="project" value="InterPro"/>
</dbReference>
<dbReference type="AlphaFoldDB" id="A0AAV6LTG4"/>
<keyword evidence="1" id="KW-0540">Nuclease</keyword>
<dbReference type="SUPFAM" id="SSF53098">
    <property type="entry name" value="Ribonuclease H-like"/>
    <property type="match status" value="1"/>
</dbReference>
<dbReference type="InterPro" id="IPR013520">
    <property type="entry name" value="Ribonucl_H"/>
</dbReference>
<dbReference type="SMART" id="SM00479">
    <property type="entry name" value="EXOIII"/>
    <property type="match status" value="1"/>
</dbReference>
<dbReference type="EMBL" id="JACTNZ010000001">
    <property type="protein sequence ID" value="KAG5567611.1"/>
    <property type="molecule type" value="Genomic_DNA"/>
</dbReference>
<dbReference type="Proteomes" id="UP000823749">
    <property type="component" value="Chromosome 1"/>
</dbReference>
<dbReference type="SMART" id="SM00355">
    <property type="entry name" value="ZnF_C2H2"/>
    <property type="match status" value="3"/>
</dbReference>
<feature type="domain" description="C2H2-type" evidence="4">
    <location>
        <begin position="37"/>
        <end position="66"/>
    </location>
</feature>
<evidence type="ECO:0000256" key="3">
    <source>
        <dbReference type="PROSITE-ProRule" id="PRU00042"/>
    </source>
</evidence>
<dbReference type="InterPro" id="IPR013087">
    <property type="entry name" value="Znf_C2H2_type"/>
</dbReference>